<dbReference type="PANTHER" id="PTHR46244:SF3">
    <property type="entry name" value="PHOSPHOENOLPYRUVATE-PROTEIN PHOSPHOTRANSFERASE"/>
    <property type="match status" value="1"/>
</dbReference>
<feature type="binding site" evidence="19">
    <location>
        <position position="471"/>
    </location>
    <ligand>
        <name>phosphoenolpyruvate</name>
        <dbReference type="ChEBI" id="CHEBI:58702"/>
    </ligand>
</feature>
<feature type="active site" description="Tele-phosphohistidine intermediate" evidence="18">
    <location>
        <position position="195"/>
    </location>
</feature>
<comment type="subcellular location">
    <subcellularLocation>
        <location evidence="4 17">Cytoplasm</location>
    </subcellularLocation>
</comment>
<dbReference type="PRINTS" id="PR01736">
    <property type="entry name" value="PHPHTRNFRASE"/>
</dbReference>
<dbReference type="InterPro" id="IPR024692">
    <property type="entry name" value="PTS_EI"/>
</dbReference>
<dbReference type="GO" id="GO:0008965">
    <property type="term" value="F:phosphoenolpyruvate-protein phosphotransferase activity"/>
    <property type="evidence" value="ECO:0007669"/>
    <property type="project" value="UniProtKB-EC"/>
</dbReference>
<dbReference type="PROSITE" id="PS00742">
    <property type="entry name" value="PEP_ENZYMES_2"/>
    <property type="match status" value="1"/>
</dbReference>
<evidence type="ECO:0000259" key="23">
    <source>
        <dbReference type="Pfam" id="PF05524"/>
    </source>
</evidence>
<evidence type="ECO:0000256" key="17">
    <source>
        <dbReference type="PIRNR" id="PIRNR000732"/>
    </source>
</evidence>
<dbReference type="PANTHER" id="PTHR46244">
    <property type="entry name" value="PHOSPHOENOLPYRUVATE-PROTEIN PHOSPHOTRANSFERASE"/>
    <property type="match status" value="1"/>
</dbReference>
<feature type="domain" description="PEP-utilising enzyme mobile" evidence="21">
    <location>
        <begin position="160"/>
        <end position="231"/>
    </location>
</feature>
<keyword evidence="9 17" id="KW-0963">Cytoplasm</keyword>
<evidence type="ECO:0000256" key="10">
    <source>
        <dbReference type="ARBA" id="ARBA00022597"/>
    </source>
</evidence>
<dbReference type="InterPro" id="IPR008279">
    <property type="entry name" value="PEP-util_enz_mobile_dom"/>
</dbReference>
<dbReference type="Pfam" id="PF02896">
    <property type="entry name" value="PEP-utilizers_C"/>
    <property type="match status" value="1"/>
</dbReference>
<sequence length="579" mass="63411">MTFSCLGIGVGSGPSIAIGPAHLLHQGRVEVVPGQVERDRIPDEVDRFRQALAGARRTLRAVRSRIPANTRSDILAFIDTHLLMLEDAALAEAPIERIREQGCTAEWALQQQCDALTGVFDAMEDPYLRTRKDDVEHVVNQIQKILLQQQEEETEAEELQGRIVLARDLTPADTILLHHQGIAGFVTESGGPMSHTAILARSLGIPAVLGVHHAARCFRQGEQLVVDGHQGVVLAAVDQDTLSHYQGRIQAARDHASSLRTLVGQPACTRDGRCLTLLANIELPEDIDTTRSLQADGVGLYRTEYLFMNRSRPPDEEEHFAAYARVVEGLDGLPITIRTLDLGADKPADGDHAGTCHNPALGLRAVRLCLKEPDLFIPQLRAILRVAALGPVRMMIPMLCSLQEVAAIRTLVAETRRSLRRDGVAFDPDLPIGGMIEVPAAALAADAFARELDFLSIGTNDLVQYTLAIDRVDDEVNYLYDPLHPSVLQLIQGVIDAGHRQGIPVSMCGEMAGDPDFIPLLVGMGLQELSMQPGALLEAKQAIRSLHAGELEQQVRSLMQRIHEPEAWSHLTRLCRSIH</sequence>
<evidence type="ECO:0000256" key="5">
    <source>
        <dbReference type="ARBA" id="ARBA00007837"/>
    </source>
</evidence>
<evidence type="ECO:0000256" key="14">
    <source>
        <dbReference type="ARBA" id="ARBA00022777"/>
    </source>
</evidence>
<organism evidence="24">
    <name type="scientific">Sedimenticola thiotaurini</name>
    <dbReference type="NCBI Taxonomy" id="1543721"/>
    <lineage>
        <taxon>Bacteria</taxon>
        <taxon>Pseudomonadati</taxon>
        <taxon>Pseudomonadota</taxon>
        <taxon>Gammaproteobacteria</taxon>
        <taxon>Chromatiales</taxon>
        <taxon>Sedimenticolaceae</taxon>
        <taxon>Sedimenticola</taxon>
    </lineage>
</organism>
<evidence type="ECO:0000256" key="2">
    <source>
        <dbReference type="ARBA" id="ARBA00001946"/>
    </source>
</evidence>
<keyword evidence="8 17" id="KW-0813">Transport</keyword>
<dbReference type="Gene3D" id="1.10.274.10">
    <property type="entry name" value="PtsI, HPr-binding domain"/>
    <property type="match status" value="1"/>
</dbReference>
<evidence type="ECO:0000256" key="13">
    <source>
        <dbReference type="ARBA" id="ARBA00022723"/>
    </source>
</evidence>
<reference evidence="24" key="1">
    <citation type="journal article" date="2020" name="mSystems">
        <title>Genome- and Community-Level Interaction Insights into Carbon Utilization and Element Cycling Functions of Hydrothermarchaeota in Hydrothermal Sediment.</title>
        <authorList>
            <person name="Zhou Z."/>
            <person name="Liu Y."/>
            <person name="Xu W."/>
            <person name="Pan J."/>
            <person name="Luo Z.H."/>
            <person name="Li M."/>
        </authorList>
    </citation>
    <scope>NUCLEOTIDE SEQUENCE [LARGE SCALE GENOMIC DNA]</scope>
    <source>
        <strain evidence="24">HyVt-443</strain>
    </source>
</reference>
<gene>
    <name evidence="24" type="primary">ptsP</name>
    <name evidence="24" type="ORF">ENI96_13240</name>
</gene>
<dbReference type="InterPro" id="IPR036618">
    <property type="entry name" value="PtsI_HPr-bd_sf"/>
</dbReference>
<dbReference type="EC" id="2.7.3.9" evidence="6 17"/>
<dbReference type="InterPro" id="IPR015813">
    <property type="entry name" value="Pyrv/PenolPyrv_kinase-like_dom"/>
</dbReference>
<name>A0A831RQL0_9GAMM</name>
<dbReference type="InterPro" id="IPR006318">
    <property type="entry name" value="PTS_EI-like"/>
</dbReference>
<evidence type="ECO:0000256" key="16">
    <source>
        <dbReference type="ARBA" id="ARBA00033235"/>
    </source>
</evidence>
<dbReference type="SUPFAM" id="SSF51621">
    <property type="entry name" value="Phosphoenolpyruvate/pyruvate domain"/>
    <property type="match status" value="1"/>
</dbReference>
<dbReference type="InterPro" id="IPR023151">
    <property type="entry name" value="PEP_util_CS"/>
</dbReference>
<dbReference type="Pfam" id="PF05524">
    <property type="entry name" value="PEP-utilisers_N"/>
    <property type="match status" value="1"/>
</dbReference>
<evidence type="ECO:0000259" key="22">
    <source>
        <dbReference type="Pfam" id="PF02896"/>
    </source>
</evidence>
<evidence type="ECO:0000256" key="6">
    <source>
        <dbReference type="ARBA" id="ARBA00012232"/>
    </source>
</evidence>
<dbReference type="Proteomes" id="UP000886251">
    <property type="component" value="Unassembled WGS sequence"/>
</dbReference>
<dbReference type="NCBIfam" id="TIGR01417">
    <property type="entry name" value="PTS_I_fam"/>
    <property type="match status" value="1"/>
</dbReference>
<evidence type="ECO:0000256" key="1">
    <source>
        <dbReference type="ARBA" id="ARBA00000683"/>
    </source>
</evidence>
<feature type="binding site" evidence="19">
    <location>
        <position position="302"/>
    </location>
    <ligand>
        <name>phosphoenolpyruvate</name>
        <dbReference type="ChEBI" id="CHEBI:58702"/>
    </ligand>
</feature>
<dbReference type="GO" id="GO:0016301">
    <property type="term" value="F:kinase activity"/>
    <property type="evidence" value="ECO:0007669"/>
    <property type="project" value="UniProtKB-KW"/>
</dbReference>
<dbReference type="SUPFAM" id="SSF52009">
    <property type="entry name" value="Phosphohistidine domain"/>
    <property type="match status" value="1"/>
</dbReference>
<keyword evidence="13 17" id="KW-0479">Metal-binding</keyword>
<dbReference type="GO" id="GO:0005737">
    <property type="term" value="C:cytoplasm"/>
    <property type="evidence" value="ECO:0007669"/>
    <property type="project" value="UniProtKB-SubCell"/>
</dbReference>
<keyword evidence="14 17" id="KW-0418">Kinase</keyword>
<evidence type="ECO:0000313" key="24">
    <source>
        <dbReference type="EMBL" id="HEB97380.1"/>
    </source>
</evidence>
<evidence type="ECO:0000256" key="20">
    <source>
        <dbReference type="PIRSR" id="PIRSR000732-3"/>
    </source>
</evidence>
<comment type="cofactor">
    <cofactor evidence="2 17 20">
        <name>Mg(2+)</name>
        <dbReference type="ChEBI" id="CHEBI:18420"/>
    </cofactor>
</comment>
<dbReference type="EMBL" id="DRKP01000164">
    <property type="protein sequence ID" value="HEB97380.1"/>
    <property type="molecule type" value="Genomic_DNA"/>
</dbReference>
<evidence type="ECO:0000256" key="15">
    <source>
        <dbReference type="ARBA" id="ARBA00022842"/>
    </source>
</evidence>
<dbReference type="InterPro" id="IPR050499">
    <property type="entry name" value="PEP-utilizing_PTS_enzyme"/>
</dbReference>
<dbReference type="Gene3D" id="3.20.20.60">
    <property type="entry name" value="Phosphoenolpyruvate-binding domains"/>
    <property type="match status" value="1"/>
</dbReference>
<evidence type="ECO:0000259" key="21">
    <source>
        <dbReference type="Pfam" id="PF00391"/>
    </source>
</evidence>
<evidence type="ECO:0000256" key="12">
    <source>
        <dbReference type="ARBA" id="ARBA00022683"/>
    </source>
</evidence>
<evidence type="ECO:0000256" key="3">
    <source>
        <dbReference type="ARBA" id="ARBA00002728"/>
    </source>
</evidence>
<evidence type="ECO:0000256" key="7">
    <source>
        <dbReference type="ARBA" id="ARBA00016544"/>
    </source>
</evidence>
<feature type="active site" description="Proton donor" evidence="18">
    <location>
        <position position="508"/>
    </location>
</feature>
<dbReference type="SUPFAM" id="SSF47831">
    <property type="entry name" value="Enzyme I of the PEP:sugar phosphotransferase system HPr-binding (sub)domain"/>
    <property type="match status" value="1"/>
</dbReference>
<comment type="caution">
    <text evidence="24">The sequence shown here is derived from an EMBL/GenBank/DDBJ whole genome shotgun (WGS) entry which is preliminary data.</text>
</comment>
<evidence type="ECO:0000256" key="4">
    <source>
        <dbReference type="ARBA" id="ARBA00004496"/>
    </source>
</evidence>
<dbReference type="Gene3D" id="3.50.30.10">
    <property type="entry name" value="Phosphohistidine domain"/>
    <property type="match status" value="1"/>
</dbReference>
<dbReference type="Pfam" id="PF00391">
    <property type="entry name" value="PEP-utilizers"/>
    <property type="match status" value="1"/>
</dbReference>
<dbReference type="InterPro" id="IPR040442">
    <property type="entry name" value="Pyrv_kinase-like_dom_sf"/>
</dbReference>
<evidence type="ECO:0000256" key="9">
    <source>
        <dbReference type="ARBA" id="ARBA00022490"/>
    </source>
</evidence>
<evidence type="ECO:0000256" key="11">
    <source>
        <dbReference type="ARBA" id="ARBA00022679"/>
    </source>
</evidence>
<feature type="binding site" evidence="20">
    <location>
        <position position="461"/>
    </location>
    <ligand>
        <name>Mg(2+)</name>
        <dbReference type="ChEBI" id="CHEBI:18420"/>
    </ligand>
</feature>
<feature type="domain" description="Phosphotransferase system enzyme I N-terminal" evidence="23">
    <location>
        <begin position="9"/>
        <end position="131"/>
    </location>
</feature>
<dbReference type="InterPro" id="IPR000121">
    <property type="entry name" value="PEP_util_C"/>
</dbReference>
<keyword evidence="10 17" id="KW-0762">Sugar transport</keyword>
<dbReference type="InterPro" id="IPR008731">
    <property type="entry name" value="PTS_EIN"/>
</dbReference>
<dbReference type="InterPro" id="IPR036637">
    <property type="entry name" value="Phosphohistidine_dom_sf"/>
</dbReference>
<keyword evidence="11 17" id="KW-0808">Transferase</keyword>
<proteinExistence type="inferred from homology"/>
<dbReference type="PIRSF" id="PIRSF000732">
    <property type="entry name" value="PTS_enzyme_I"/>
    <property type="match status" value="1"/>
</dbReference>
<evidence type="ECO:0000256" key="8">
    <source>
        <dbReference type="ARBA" id="ARBA00022448"/>
    </source>
</evidence>
<dbReference type="GO" id="GO:0009401">
    <property type="term" value="P:phosphoenolpyruvate-dependent sugar phosphotransferase system"/>
    <property type="evidence" value="ECO:0007669"/>
    <property type="project" value="UniProtKB-KW"/>
</dbReference>
<keyword evidence="12 17" id="KW-0598">Phosphotransferase system</keyword>
<keyword evidence="15 17" id="KW-0460">Magnesium</keyword>
<feature type="binding site" evidence="19">
    <location>
        <position position="338"/>
    </location>
    <ligand>
        <name>phosphoenolpyruvate</name>
        <dbReference type="ChEBI" id="CHEBI:58702"/>
    </ligand>
</feature>
<dbReference type="GO" id="GO:0046872">
    <property type="term" value="F:metal ion binding"/>
    <property type="evidence" value="ECO:0007669"/>
    <property type="project" value="UniProtKB-KW"/>
</dbReference>
<evidence type="ECO:0000256" key="18">
    <source>
        <dbReference type="PIRSR" id="PIRSR000732-1"/>
    </source>
</evidence>
<protein>
    <recommendedName>
        <fullName evidence="7 17">Phosphoenolpyruvate-protein phosphotransferase</fullName>
        <ecNumber evidence="6 17">2.7.3.9</ecNumber>
    </recommendedName>
    <alternativeName>
        <fullName evidence="16 17">Phosphotransferase system, enzyme I</fullName>
    </alternativeName>
</protein>
<comment type="similarity">
    <text evidence="5 17">Belongs to the PEP-utilizing enzyme family.</text>
</comment>
<feature type="binding site" evidence="20">
    <location>
        <position position="437"/>
    </location>
    <ligand>
        <name>Mg(2+)</name>
        <dbReference type="ChEBI" id="CHEBI:18420"/>
    </ligand>
</feature>
<dbReference type="AlphaFoldDB" id="A0A831RQL0"/>
<accession>A0A831RQL0</accession>
<comment type="catalytic activity">
    <reaction evidence="1 17">
        <text>L-histidyl-[protein] + phosphoenolpyruvate = N(pros)-phospho-L-histidyl-[protein] + pyruvate</text>
        <dbReference type="Rhea" id="RHEA:23880"/>
        <dbReference type="Rhea" id="RHEA-COMP:9745"/>
        <dbReference type="Rhea" id="RHEA-COMP:9746"/>
        <dbReference type="ChEBI" id="CHEBI:15361"/>
        <dbReference type="ChEBI" id="CHEBI:29979"/>
        <dbReference type="ChEBI" id="CHEBI:58702"/>
        <dbReference type="ChEBI" id="CHEBI:64837"/>
        <dbReference type="EC" id="2.7.3.9"/>
    </reaction>
</comment>
<feature type="binding site" evidence="19">
    <location>
        <begin position="460"/>
        <end position="461"/>
    </location>
    <ligand>
        <name>phosphoenolpyruvate</name>
        <dbReference type="ChEBI" id="CHEBI:58702"/>
    </ligand>
</feature>
<comment type="function">
    <text evidence="3 17">General (non sugar-specific) component of the phosphoenolpyruvate-dependent sugar phosphotransferase system (sugar PTS). This major carbohydrate active-transport system catalyzes the phosphorylation of incoming sugar substrates concomitantly with their translocation across the cell membrane. Enzyme I transfers the phosphoryl group from phosphoenolpyruvate (PEP) to the phosphoryl carrier protein (HPr).</text>
</comment>
<evidence type="ECO:0000256" key="19">
    <source>
        <dbReference type="PIRSR" id="PIRSR000732-2"/>
    </source>
</evidence>
<feature type="domain" description="PEP-utilising enzyme C-terminal" evidence="22">
    <location>
        <begin position="260"/>
        <end position="546"/>
    </location>
</feature>